<dbReference type="EMBL" id="AICQ01000022">
    <property type="protein sequence ID" value="EID20721.1"/>
    <property type="molecule type" value="Genomic_DNA"/>
</dbReference>
<protein>
    <submittedName>
        <fullName evidence="1">Uncharacterized protein</fullName>
    </submittedName>
</protein>
<organism evidence="1 2">
    <name type="scientific">Streptococcus constellatus subsp. constellatus SK53</name>
    <dbReference type="NCBI Taxonomy" id="1095730"/>
    <lineage>
        <taxon>Bacteria</taxon>
        <taxon>Bacillati</taxon>
        <taxon>Bacillota</taxon>
        <taxon>Bacilli</taxon>
        <taxon>Lactobacillales</taxon>
        <taxon>Streptococcaceae</taxon>
        <taxon>Streptococcus</taxon>
        <taxon>Streptococcus anginosus group</taxon>
    </lineage>
</organism>
<proteinExistence type="predicted"/>
<evidence type="ECO:0000313" key="1">
    <source>
        <dbReference type="EMBL" id="EID20721.1"/>
    </source>
</evidence>
<sequence length="39" mass="4402">MLMIVVGITFITYSFLGRGMAPTKENVFKPKSLKKKAKK</sequence>
<name>A0AAD2SWX1_STRCV</name>
<evidence type="ECO:0000313" key="2">
    <source>
        <dbReference type="Proteomes" id="UP000005070"/>
    </source>
</evidence>
<dbReference type="Proteomes" id="UP000005070">
    <property type="component" value="Unassembled WGS sequence"/>
</dbReference>
<dbReference type="AlphaFoldDB" id="A0AAD2SWX1"/>
<reference evidence="1 2" key="1">
    <citation type="submission" date="2012-01" db="EMBL/GenBank/DDBJ databases">
        <authorList>
            <person name="Harkins D.M."/>
            <person name="Madupu R."/>
            <person name="Durkin A.S."/>
            <person name="Torralba M."/>
            <person name="Methe B."/>
            <person name="Sutton G.G."/>
            <person name="Nelson K.E."/>
        </authorList>
    </citation>
    <scope>NUCLEOTIDE SEQUENCE [LARGE SCALE GENOMIC DNA]</scope>
    <source>
        <strain evidence="1 2">SK53</strain>
    </source>
</reference>
<accession>A0AAD2SWX1</accession>
<gene>
    <name evidence="1" type="ORF">HMPREF1044_1726</name>
</gene>
<comment type="caution">
    <text evidence="1">The sequence shown here is derived from an EMBL/GenBank/DDBJ whole genome shotgun (WGS) entry which is preliminary data.</text>
</comment>